<keyword evidence="1" id="KW-1133">Transmembrane helix</keyword>
<evidence type="ECO:0000313" key="3">
    <source>
        <dbReference type="Proteomes" id="UP000597762"/>
    </source>
</evidence>
<keyword evidence="1" id="KW-0472">Membrane</keyword>
<dbReference type="AlphaFoldDB" id="A0A812C360"/>
<feature type="transmembrane region" description="Helical" evidence="1">
    <location>
        <begin position="46"/>
        <end position="64"/>
    </location>
</feature>
<dbReference type="Proteomes" id="UP000597762">
    <property type="component" value="Unassembled WGS sequence"/>
</dbReference>
<gene>
    <name evidence="2" type="ORF">SPHA_29043</name>
</gene>
<protein>
    <submittedName>
        <fullName evidence="2">Uncharacterized protein</fullName>
    </submittedName>
</protein>
<dbReference type="EMBL" id="CAHIKZ030001148">
    <property type="protein sequence ID" value="CAE1254581.1"/>
    <property type="molecule type" value="Genomic_DNA"/>
</dbReference>
<reference evidence="2" key="1">
    <citation type="submission" date="2021-01" db="EMBL/GenBank/DDBJ databases">
        <authorList>
            <person name="Li R."/>
            <person name="Bekaert M."/>
        </authorList>
    </citation>
    <scope>NUCLEOTIDE SEQUENCE</scope>
    <source>
        <strain evidence="2">Farmed</strain>
    </source>
</reference>
<keyword evidence="1" id="KW-0812">Transmembrane</keyword>
<feature type="transmembrane region" description="Helical" evidence="1">
    <location>
        <begin position="161"/>
        <end position="185"/>
    </location>
</feature>
<evidence type="ECO:0000313" key="2">
    <source>
        <dbReference type="EMBL" id="CAE1254581.1"/>
    </source>
</evidence>
<accession>A0A812C360</accession>
<feature type="transmembrane region" description="Helical" evidence="1">
    <location>
        <begin position="131"/>
        <end position="149"/>
    </location>
</feature>
<feature type="transmembrane region" description="Helical" evidence="1">
    <location>
        <begin position="20"/>
        <end position="39"/>
    </location>
</feature>
<name>A0A812C360_ACAPH</name>
<keyword evidence="3" id="KW-1185">Reference proteome</keyword>
<evidence type="ECO:0000256" key="1">
    <source>
        <dbReference type="SAM" id="Phobius"/>
    </source>
</evidence>
<comment type="caution">
    <text evidence="2">The sequence shown here is derived from an EMBL/GenBank/DDBJ whole genome shotgun (WGS) entry which is preliminary data.</text>
</comment>
<proteinExistence type="predicted"/>
<sequence>MRWRGFFSSPTPPPPFPTLHSSSHLFLPLFLFLFFFFFFFALSHHYLYITFSFYFSTLCCAHYAPLLSRQHFLYLFSGLSSDHYFSPASLTLSISSFLLPPIKYAAPFLLLSLPVSTSIFCYNYSLPLSLYLSTFQSFSITFSLSFATLSHSCIVHSLLQLSLYSCFEVLLFFSALSPISLSLFVSLSRDISVYFSTLSLSHHDHFP</sequence>
<organism evidence="2 3">
    <name type="scientific">Acanthosepion pharaonis</name>
    <name type="common">Pharaoh cuttlefish</name>
    <name type="synonym">Sepia pharaonis</name>
    <dbReference type="NCBI Taxonomy" id="158019"/>
    <lineage>
        <taxon>Eukaryota</taxon>
        <taxon>Metazoa</taxon>
        <taxon>Spiralia</taxon>
        <taxon>Lophotrochozoa</taxon>
        <taxon>Mollusca</taxon>
        <taxon>Cephalopoda</taxon>
        <taxon>Coleoidea</taxon>
        <taxon>Decapodiformes</taxon>
        <taxon>Sepiida</taxon>
        <taxon>Sepiina</taxon>
        <taxon>Sepiidae</taxon>
        <taxon>Acanthosepion</taxon>
    </lineage>
</organism>
<feature type="transmembrane region" description="Helical" evidence="1">
    <location>
        <begin position="108"/>
        <end position="125"/>
    </location>
</feature>